<sequence length="123" mass="13937">MVGLFGAQLSVISYQLLGMANLEFLPRIMVVRSRWFDTPWVGILGTIVITLGISYIGFENVINFVYFLFAFGMLLEFASFLWLKRKYPGLKRPIRVPMGTVGVVCMCLVPSAFLVLRCSDERC</sequence>
<organism evidence="1 2">
    <name type="scientific">Persea americana</name>
    <name type="common">Avocado</name>
    <dbReference type="NCBI Taxonomy" id="3435"/>
    <lineage>
        <taxon>Eukaryota</taxon>
        <taxon>Viridiplantae</taxon>
        <taxon>Streptophyta</taxon>
        <taxon>Embryophyta</taxon>
        <taxon>Tracheophyta</taxon>
        <taxon>Spermatophyta</taxon>
        <taxon>Magnoliopsida</taxon>
        <taxon>Magnoliidae</taxon>
        <taxon>Laurales</taxon>
        <taxon>Lauraceae</taxon>
        <taxon>Persea</taxon>
    </lineage>
</organism>
<comment type="caution">
    <text evidence="1">The sequence shown here is derived from an EMBL/GenBank/DDBJ whole genome shotgun (WGS) entry which is preliminary data.</text>
</comment>
<name>A0ACC2KSQ8_PERAE</name>
<keyword evidence="2" id="KW-1185">Reference proteome</keyword>
<dbReference type="Proteomes" id="UP001234297">
    <property type="component" value="Chromosome 11"/>
</dbReference>
<proteinExistence type="predicted"/>
<reference evidence="1 2" key="1">
    <citation type="journal article" date="2022" name="Hortic Res">
        <title>A haplotype resolved chromosomal level avocado genome allows analysis of novel avocado genes.</title>
        <authorList>
            <person name="Nath O."/>
            <person name="Fletcher S.J."/>
            <person name="Hayward A."/>
            <person name="Shaw L.M."/>
            <person name="Masouleh A.K."/>
            <person name="Furtado A."/>
            <person name="Henry R.J."/>
            <person name="Mitter N."/>
        </authorList>
    </citation>
    <scope>NUCLEOTIDE SEQUENCE [LARGE SCALE GENOMIC DNA]</scope>
    <source>
        <strain evidence="2">cv. Hass</strain>
    </source>
</reference>
<dbReference type="EMBL" id="CM056819">
    <property type="protein sequence ID" value="KAJ8624251.1"/>
    <property type="molecule type" value="Genomic_DNA"/>
</dbReference>
<protein>
    <submittedName>
        <fullName evidence="1">Uncharacterized protein</fullName>
    </submittedName>
</protein>
<accession>A0ACC2KSQ8</accession>
<evidence type="ECO:0000313" key="1">
    <source>
        <dbReference type="EMBL" id="KAJ8624251.1"/>
    </source>
</evidence>
<gene>
    <name evidence="1" type="ORF">MRB53_032781</name>
</gene>
<evidence type="ECO:0000313" key="2">
    <source>
        <dbReference type="Proteomes" id="UP001234297"/>
    </source>
</evidence>